<keyword evidence="1" id="KW-1015">Disulfide bond</keyword>
<dbReference type="SUPFAM" id="SSF52833">
    <property type="entry name" value="Thioredoxin-like"/>
    <property type="match status" value="1"/>
</dbReference>
<dbReference type="InterPro" id="IPR013766">
    <property type="entry name" value="Thioredoxin_domain"/>
</dbReference>
<dbReference type="AlphaFoldDB" id="A0A848CQC0"/>
<comment type="caution">
    <text evidence="4">The sequence shown here is derived from an EMBL/GenBank/DDBJ whole genome shotgun (WGS) entry which is preliminary data.</text>
</comment>
<dbReference type="EMBL" id="JABAGO010000003">
    <property type="protein sequence ID" value="NME97388.1"/>
    <property type="molecule type" value="Genomic_DNA"/>
</dbReference>
<dbReference type="GO" id="GO:0016209">
    <property type="term" value="F:antioxidant activity"/>
    <property type="evidence" value="ECO:0007669"/>
    <property type="project" value="InterPro"/>
</dbReference>
<dbReference type="PANTHER" id="PTHR42852:SF1">
    <property type="entry name" value="THIOREDOXIN-LIKE PROTEIN YNEN"/>
    <property type="match status" value="1"/>
</dbReference>
<protein>
    <submittedName>
        <fullName evidence="4">Redoxin domain-containing protein</fullName>
    </submittedName>
</protein>
<dbReference type="PANTHER" id="PTHR42852">
    <property type="entry name" value="THIOL:DISULFIDE INTERCHANGE PROTEIN DSBE"/>
    <property type="match status" value="1"/>
</dbReference>
<sequence>MKNVAAILVLLALIGGVLYGTLSGSREADGTQSRSTSDNSTSMNGQALPDSGEKPTAPQIEIGVKEGNEAPDFSLETLDGKTMRLSDFRGKTVIMNIWATWCPPCRQEIPDMVAFYEKARKENIEILAVNLTETESSIPNVKRFVEGMKMQFPILLDKKSKVAHQYQTTIIPSSFVIDSNGIIRKVVLGPMTKEKMREVVKGGHVPVK</sequence>
<dbReference type="CDD" id="cd02966">
    <property type="entry name" value="TlpA_like_family"/>
    <property type="match status" value="1"/>
</dbReference>
<proteinExistence type="predicted"/>
<dbReference type="InterPro" id="IPR050553">
    <property type="entry name" value="Thioredoxin_ResA/DsbE_sf"/>
</dbReference>
<evidence type="ECO:0000313" key="5">
    <source>
        <dbReference type="Proteomes" id="UP000561326"/>
    </source>
</evidence>
<dbReference type="PROSITE" id="PS00194">
    <property type="entry name" value="THIOREDOXIN_1"/>
    <property type="match status" value="1"/>
</dbReference>
<evidence type="ECO:0000256" key="1">
    <source>
        <dbReference type="ARBA" id="ARBA00023157"/>
    </source>
</evidence>
<feature type="compositionally biased region" description="Polar residues" evidence="2">
    <location>
        <begin position="30"/>
        <end position="45"/>
    </location>
</feature>
<dbReference type="InterPro" id="IPR000866">
    <property type="entry name" value="AhpC/TSA"/>
</dbReference>
<accession>A0A848CQC0</accession>
<feature type="domain" description="Thioredoxin" evidence="3">
    <location>
        <begin position="64"/>
        <end position="205"/>
    </location>
</feature>
<dbReference type="InterPro" id="IPR017937">
    <property type="entry name" value="Thioredoxin_CS"/>
</dbReference>
<evidence type="ECO:0000313" key="4">
    <source>
        <dbReference type="EMBL" id="NME97388.1"/>
    </source>
</evidence>
<dbReference type="PROSITE" id="PS51352">
    <property type="entry name" value="THIOREDOXIN_2"/>
    <property type="match status" value="1"/>
</dbReference>
<organism evidence="4 5">
    <name type="scientific">Aneurinibacillus aneurinilyticus</name>
    <name type="common">Bacillus aneurinolyticus</name>
    <dbReference type="NCBI Taxonomy" id="1391"/>
    <lineage>
        <taxon>Bacteria</taxon>
        <taxon>Bacillati</taxon>
        <taxon>Bacillota</taxon>
        <taxon>Bacilli</taxon>
        <taxon>Bacillales</taxon>
        <taxon>Paenibacillaceae</taxon>
        <taxon>Aneurinibacillus group</taxon>
        <taxon>Aneurinibacillus</taxon>
    </lineage>
</organism>
<dbReference type="Gene3D" id="3.40.30.10">
    <property type="entry name" value="Glutaredoxin"/>
    <property type="match status" value="1"/>
</dbReference>
<dbReference type="Pfam" id="PF00578">
    <property type="entry name" value="AhpC-TSA"/>
    <property type="match status" value="1"/>
</dbReference>
<name>A0A848CQC0_ANEAE</name>
<reference evidence="4 5" key="1">
    <citation type="submission" date="2020-04" db="EMBL/GenBank/DDBJ databases">
        <authorList>
            <person name="Hitch T.C.A."/>
            <person name="Wylensek D."/>
            <person name="Clavel T."/>
        </authorList>
    </citation>
    <scope>NUCLEOTIDE SEQUENCE [LARGE SCALE GENOMIC DNA]</scope>
    <source>
        <strain evidence="4 5">WB01_D5_05</strain>
    </source>
</reference>
<dbReference type="Proteomes" id="UP000561326">
    <property type="component" value="Unassembled WGS sequence"/>
</dbReference>
<evidence type="ECO:0000259" key="3">
    <source>
        <dbReference type="PROSITE" id="PS51352"/>
    </source>
</evidence>
<dbReference type="GO" id="GO:0016491">
    <property type="term" value="F:oxidoreductase activity"/>
    <property type="evidence" value="ECO:0007669"/>
    <property type="project" value="InterPro"/>
</dbReference>
<dbReference type="InterPro" id="IPR036249">
    <property type="entry name" value="Thioredoxin-like_sf"/>
</dbReference>
<feature type="region of interest" description="Disordered" evidence="2">
    <location>
        <begin position="25"/>
        <end position="58"/>
    </location>
</feature>
<gene>
    <name evidence="4" type="ORF">HF838_03855</name>
</gene>
<evidence type="ECO:0000256" key="2">
    <source>
        <dbReference type="SAM" id="MobiDB-lite"/>
    </source>
</evidence>